<name>A0A8X6TTC4_NEPPI</name>
<reference evidence="2" key="1">
    <citation type="submission" date="2020-08" db="EMBL/GenBank/DDBJ databases">
        <title>Multicomponent nature underlies the extraordinary mechanical properties of spider dragline silk.</title>
        <authorList>
            <person name="Kono N."/>
            <person name="Nakamura H."/>
            <person name="Mori M."/>
            <person name="Yoshida Y."/>
            <person name="Ohtoshi R."/>
            <person name="Malay A.D."/>
            <person name="Moran D.A.P."/>
            <person name="Tomita M."/>
            <person name="Numata K."/>
            <person name="Arakawa K."/>
        </authorList>
    </citation>
    <scope>NUCLEOTIDE SEQUENCE</scope>
</reference>
<proteinExistence type="predicted"/>
<evidence type="ECO:0000313" key="3">
    <source>
        <dbReference type="Proteomes" id="UP000887013"/>
    </source>
</evidence>
<protein>
    <recommendedName>
        <fullName evidence="1">Mutator-like transposase domain-containing protein</fullName>
    </recommendedName>
</protein>
<gene>
    <name evidence="2" type="primary">NCL1_45850</name>
    <name evidence="2" type="ORF">NPIL_368951</name>
</gene>
<sequence length="115" mass="12545">MVVNRAPSSSETYGKCSRWLDLAYSLSSESMFVEIHREIKHGYKNGVSSSAEITDLSVSFDGTCLTFGHTSLIGVGCVIDMLTGYVVDFEVMSKICCPCSVVKNKLVESNAEFSI</sequence>
<dbReference type="InterPro" id="IPR049012">
    <property type="entry name" value="Mutator_transp_dom"/>
</dbReference>
<dbReference type="OrthoDB" id="6430905at2759"/>
<organism evidence="2 3">
    <name type="scientific">Nephila pilipes</name>
    <name type="common">Giant wood spider</name>
    <name type="synonym">Nephila maculata</name>
    <dbReference type="NCBI Taxonomy" id="299642"/>
    <lineage>
        <taxon>Eukaryota</taxon>
        <taxon>Metazoa</taxon>
        <taxon>Ecdysozoa</taxon>
        <taxon>Arthropoda</taxon>
        <taxon>Chelicerata</taxon>
        <taxon>Arachnida</taxon>
        <taxon>Araneae</taxon>
        <taxon>Araneomorphae</taxon>
        <taxon>Entelegynae</taxon>
        <taxon>Araneoidea</taxon>
        <taxon>Nephilidae</taxon>
        <taxon>Nephila</taxon>
    </lineage>
</organism>
<comment type="caution">
    <text evidence="2">The sequence shown here is derived from an EMBL/GenBank/DDBJ whole genome shotgun (WGS) entry which is preliminary data.</text>
</comment>
<evidence type="ECO:0000259" key="1">
    <source>
        <dbReference type="Pfam" id="PF20700"/>
    </source>
</evidence>
<dbReference type="AlphaFoldDB" id="A0A8X6TTC4"/>
<accession>A0A8X6TTC4</accession>
<dbReference type="EMBL" id="BMAW01110218">
    <property type="protein sequence ID" value="GFT42153.1"/>
    <property type="molecule type" value="Genomic_DNA"/>
</dbReference>
<keyword evidence="3" id="KW-1185">Reference proteome</keyword>
<evidence type="ECO:0000313" key="2">
    <source>
        <dbReference type="EMBL" id="GFT42153.1"/>
    </source>
</evidence>
<dbReference type="Proteomes" id="UP000887013">
    <property type="component" value="Unassembled WGS sequence"/>
</dbReference>
<dbReference type="Pfam" id="PF20700">
    <property type="entry name" value="Mutator"/>
    <property type="match status" value="1"/>
</dbReference>
<feature type="domain" description="Mutator-like transposase" evidence="1">
    <location>
        <begin position="36"/>
        <end position="105"/>
    </location>
</feature>